<evidence type="ECO:0000313" key="2">
    <source>
        <dbReference type="EMBL" id="KAG1791933.1"/>
    </source>
</evidence>
<comment type="caution">
    <text evidence="2">The sequence shown here is derived from an EMBL/GenBank/DDBJ whole genome shotgun (WGS) entry which is preliminary data.</text>
</comment>
<reference evidence="2" key="1">
    <citation type="journal article" date="2020" name="New Phytol.">
        <title>Comparative genomics reveals dynamic genome evolution in host specialist ectomycorrhizal fungi.</title>
        <authorList>
            <person name="Lofgren L.A."/>
            <person name="Nguyen N.H."/>
            <person name="Vilgalys R."/>
            <person name="Ruytinx J."/>
            <person name="Liao H.L."/>
            <person name="Branco S."/>
            <person name="Kuo A."/>
            <person name="LaButti K."/>
            <person name="Lipzen A."/>
            <person name="Andreopoulos W."/>
            <person name="Pangilinan J."/>
            <person name="Riley R."/>
            <person name="Hundley H."/>
            <person name="Na H."/>
            <person name="Barry K."/>
            <person name="Grigoriev I.V."/>
            <person name="Stajich J.E."/>
            <person name="Kennedy P.G."/>
        </authorList>
    </citation>
    <scope>NUCLEOTIDE SEQUENCE</scope>
    <source>
        <strain evidence="2">MN1</strain>
    </source>
</reference>
<keyword evidence="1" id="KW-0732">Signal</keyword>
<dbReference type="AlphaFoldDB" id="A0A9P7DFE0"/>
<evidence type="ECO:0000313" key="3">
    <source>
        <dbReference type="Proteomes" id="UP000807769"/>
    </source>
</evidence>
<protein>
    <recommendedName>
        <fullName evidence="4">Secreted protein</fullName>
    </recommendedName>
</protein>
<feature type="signal peptide" evidence="1">
    <location>
        <begin position="1"/>
        <end position="17"/>
    </location>
</feature>
<feature type="chain" id="PRO_5040490573" description="Secreted protein" evidence="1">
    <location>
        <begin position="18"/>
        <end position="92"/>
    </location>
</feature>
<proteinExistence type="predicted"/>
<evidence type="ECO:0000256" key="1">
    <source>
        <dbReference type="SAM" id="SignalP"/>
    </source>
</evidence>
<sequence length="92" mass="10366">MSFVLLWNTITFVPLSSLSFVAWNQCTEIDCLVGTRSLHEPTSVLSPRTFVILCATAICLNTLGSGRETTRTIEAWGAKRWHLMRIIAARRQ</sequence>
<dbReference type="Proteomes" id="UP000807769">
    <property type="component" value="Unassembled WGS sequence"/>
</dbReference>
<name>A0A9P7DFE0_9AGAM</name>
<accession>A0A9P7DFE0</accession>
<dbReference type="EMBL" id="JABBWG010000548">
    <property type="protein sequence ID" value="KAG1791933.1"/>
    <property type="molecule type" value="Genomic_DNA"/>
</dbReference>
<gene>
    <name evidence="2" type="ORF">BJ212DRAFT_1418382</name>
</gene>
<evidence type="ECO:0008006" key="4">
    <source>
        <dbReference type="Google" id="ProtNLM"/>
    </source>
</evidence>
<dbReference type="GeneID" id="64631605"/>
<organism evidence="2 3">
    <name type="scientific">Suillus subaureus</name>
    <dbReference type="NCBI Taxonomy" id="48587"/>
    <lineage>
        <taxon>Eukaryota</taxon>
        <taxon>Fungi</taxon>
        <taxon>Dikarya</taxon>
        <taxon>Basidiomycota</taxon>
        <taxon>Agaricomycotina</taxon>
        <taxon>Agaricomycetes</taxon>
        <taxon>Agaricomycetidae</taxon>
        <taxon>Boletales</taxon>
        <taxon>Suillineae</taxon>
        <taxon>Suillaceae</taxon>
        <taxon>Suillus</taxon>
    </lineage>
</organism>
<keyword evidence="3" id="KW-1185">Reference proteome</keyword>
<dbReference type="RefSeq" id="XP_041184872.1">
    <property type="nucleotide sequence ID" value="XM_041337589.1"/>
</dbReference>